<protein>
    <recommendedName>
        <fullName evidence="1">Signal transduction histidine kinase subgroup 2 dimerisation and phosphoacceptor domain-containing protein</fullName>
    </recommendedName>
</protein>
<evidence type="ECO:0000259" key="1">
    <source>
        <dbReference type="Pfam" id="PF07568"/>
    </source>
</evidence>
<dbReference type="Proteomes" id="UP000282195">
    <property type="component" value="Plasmid pRCCGE525c"/>
</dbReference>
<feature type="domain" description="Signal transduction histidine kinase subgroup 2 dimerisation and phosphoacceptor" evidence="1">
    <location>
        <begin position="30"/>
        <end position="96"/>
    </location>
</feature>
<dbReference type="RefSeq" id="WP_120707137.1">
    <property type="nucleotide sequence ID" value="NZ_CP032695.1"/>
</dbReference>
<accession>A0A387FYB9</accession>
<evidence type="ECO:0000313" key="3">
    <source>
        <dbReference type="Proteomes" id="UP000282195"/>
    </source>
</evidence>
<dbReference type="EMBL" id="CP032695">
    <property type="protein sequence ID" value="AYG62205.1"/>
    <property type="molecule type" value="Genomic_DNA"/>
</dbReference>
<name>A0A387FYB9_9HYPH</name>
<proteinExistence type="predicted"/>
<gene>
    <name evidence="2" type="ORF">CCGE525_25595</name>
</gene>
<organism evidence="2 3">
    <name type="scientific">Rhizobium jaguaris</name>
    <dbReference type="NCBI Taxonomy" id="1312183"/>
    <lineage>
        <taxon>Bacteria</taxon>
        <taxon>Pseudomonadati</taxon>
        <taxon>Pseudomonadota</taxon>
        <taxon>Alphaproteobacteria</taxon>
        <taxon>Hyphomicrobiales</taxon>
        <taxon>Rhizobiaceae</taxon>
        <taxon>Rhizobium/Agrobacterium group</taxon>
        <taxon>Rhizobium</taxon>
    </lineage>
</organism>
<dbReference type="InterPro" id="IPR011495">
    <property type="entry name" value="Sig_transdc_His_kin_sub2_dim/P"/>
</dbReference>
<reference evidence="2 3" key="1">
    <citation type="submission" date="2018-10" db="EMBL/GenBank/DDBJ databases">
        <title>Rhizobium etli, R. leguminosarum and a new Rhizobium genospecies from Phaseolus dumosus.</title>
        <authorList>
            <person name="Ramirez-Puebla S.T."/>
            <person name="Rogel-Hernandez M.A."/>
            <person name="Guerrero G."/>
            <person name="Ormeno-Orrillo E."/>
            <person name="Martinez-Romero J.C."/>
            <person name="Negrete-Yankelevich S."/>
            <person name="Martinez-Romero E."/>
        </authorList>
    </citation>
    <scope>NUCLEOTIDE SEQUENCE [LARGE SCALE GENOMIC DNA]</scope>
    <source>
        <strain evidence="2 3">CCGE525</strain>
        <plasmid evidence="3">prccge525c</plasmid>
    </source>
</reference>
<evidence type="ECO:0000313" key="2">
    <source>
        <dbReference type="EMBL" id="AYG62205.1"/>
    </source>
</evidence>
<dbReference type="AlphaFoldDB" id="A0A387FYB9"/>
<keyword evidence="2" id="KW-0614">Plasmid</keyword>
<dbReference type="KEGG" id="rjg:CCGE525_25595"/>
<dbReference type="Pfam" id="PF07568">
    <property type="entry name" value="HisKA_2"/>
    <property type="match status" value="1"/>
</dbReference>
<sequence>MVVDKTCISVGGKTVAADRVIGHREVGRWVANGLKLVSALPGFQARRSSKPGAPNALAAATDRIFAVAGVPRQLWREGSQHAADIASYSLNLAAALEQGGHAAIAITPSISSRVIGAMSRERNAVYGYALDAEGHGFAIVARSVAISLSDLAPCGWRDAASPSPGLSSHGNS</sequence>
<keyword evidence="3" id="KW-1185">Reference proteome</keyword>
<geneLocation type="plasmid" evidence="3">
    <name>prccge525c</name>
</geneLocation>